<dbReference type="GO" id="GO:0008270">
    <property type="term" value="F:zinc ion binding"/>
    <property type="evidence" value="ECO:0007669"/>
    <property type="project" value="TreeGrafter"/>
</dbReference>
<evidence type="ECO:0000313" key="9">
    <source>
        <dbReference type="EMBL" id="VIO58863.1"/>
    </source>
</evidence>
<evidence type="ECO:0000256" key="4">
    <source>
        <dbReference type="ARBA" id="ARBA00022833"/>
    </source>
</evidence>
<feature type="compositionally biased region" description="Polar residues" evidence="6">
    <location>
        <begin position="1"/>
        <end position="11"/>
    </location>
</feature>
<comment type="subcellular location">
    <subcellularLocation>
        <location evidence="1">Membrane</location>
        <topology evidence="1">Peripheral membrane protein</topology>
    </subcellularLocation>
</comment>
<dbReference type="PANTHER" id="PTHR23292:SF6">
    <property type="entry name" value="FI16602P1-RELATED"/>
    <property type="match status" value="1"/>
</dbReference>
<proteinExistence type="inferred from homology"/>
<accession>A0A2H3G076</accession>
<evidence type="ECO:0000313" key="10">
    <source>
        <dbReference type="Proteomes" id="UP000746612"/>
    </source>
</evidence>
<evidence type="ECO:0000256" key="1">
    <source>
        <dbReference type="ARBA" id="ARBA00004170"/>
    </source>
</evidence>
<reference evidence="9" key="1">
    <citation type="submission" date="2019-04" db="EMBL/GenBank/DDBJ databases">
        <authorList>
            <person name="Melise S."/>
            <person name="Noan J."/>
            <person name="Okalmin O."/>
        </authorList>
    </citation>
    <scope>NUCLEOTIDE SEQUENCE</scope>
    <source>
        <strain evidence="9">FN9</strain>
    </source>
</reference>
<evidence type="ECO:0000256" key="5">
    <source>
        <dbReference type="ARBA" id="ARBA00023136"/>
    </source>
</evidence>
<keyword evidence="4" id="KW-0862">Zinc</keyword>
<comment type="similarity">
    <text evidence="2">Belongs to the CDIP1/LITAF family.</text>
</comment>
<keyword evidence="3" id="KW-0479">Metal-binding</keyword>
<feature type="compositionally biased region" description="Polar residues" evidence="6">
    <location>
        <begin position="27"/>
        <end position="36"/>
    </location>
</feature>
<dbReference type="Proteomes" id="UP000746612">
    <property type="component" value="Unassembled WGS sequence"/>
</dbReference>
<reference evidence="8" key="2">
    <citation type="submission" date="2021-03" db="EMBL/GenBank/DDBJ databases">
        <authorList>
            <person name="Alouane T."/>
            <person name="Langin T."/>
            <person name="Bonhomme L."/>
        </authorList>
    </citation>
    <scope>NUCLEOTIDE SEQUENCE</scope>
    <source>
        <strain evidence="8">MDC_Fg202</strain>
    </source>
</reference>
<name>A0A2H3G076_GIBZA</name>
<dbReference type="PROSITE" id="PS51837">
    <property type="entry name" value="LITAF"/>
    <property type="match status" value="1"/>
</dbReference>
<dbReference type="GO" id="GO:0016020">
    <property type="term" value="C:membrane"/>
    <property type="evidence" value="ECO:0007669"/>
    <property type="project" value="UniProtKB-SubCell"/>
</dbReference>
<dbReference type="Pfam" id="PF10601">
    <property type="entry name" value="zf-LITAF-like"/>
    <property type="match status" value="1"/>
</dbReference>
<gene>
    <name evidence="9" type="ORF">FUG_LOCUS318536</name>
    <name evidence="8" type="ORF">MDCFG202_LOCUS449490</name>
</gene>
<dbReference type="EMBL" id="CAAKMV010000135">
    <property type="protein sequence ID" value="VIO58863.1"/>
    <property type="molecule type" value="Genomic_DNA"/>
</dbReference>
<evidence type="ECO:0000259" key="7">
    <source>
        <dbReference type="PROSITE" id="PS51837"/>
    </source>
</evidence>
<dbReference type="InterPro" id="IPR006629">
    <property type="entry name" value="LITAF"/>
</dbReference>
<dbReference type="PANTHER" id="PTHR23292">
    <property type="entry name" value="LIPOPOLYSACCHARIDE-INDUCED TUMOR NECROSIS FACTOR-ALPHA FACTOR"/>
    <property type="match status" value="1"/>
</dbReference>
<evidence type="ECO:0000256" key="6">
    <source>
        <dbReference type="SAM" id="MobiDB-lite"/>
    </source>
</evidence>
<feature type="region of interest" description="Disordered" evidence="6">
    <location>
        <begin position="1"/>
        <end position="78"/>
    </location>
</feature>
<protein>
    <recommendedName>
        <fullName evidence="7">LITAF domain-containing protein</fullName>
    </recommendedName>
</protein>
<keyword evidence="5" id="KW-0472">Membrane</keyword>
<dbReference type="SMART" id="SM00714">
    <property type="entry name" value="LITAF"/>
    <property type="match status" value="1"/>
</dbReference>
<dbReference type="AlphaFoldDB" id="A0A2H3G076"/>
<organism evidence="8 10">
    <name type="scientific">Gibberella zeae</name>
    <name type="common">Wheat head blight fungus</name>
    <name type="synonym">Fusarium graminearum</name>
    <dbReference type="NCBI Taxonomy" id="5518"/>
    <lineage>
        <taxon>Eukaryota</taxon>
        <taxon>Fungi</taxon>
        <taxon>Dikarya</taxon>
        <taxon>Ascomycota</taxon>
        <taxon>Pezizomycotina</taxon>
        <taxon>Sordariomycetes</taxon>
        <taxon>Hypocreomycetidae</taxon>
        <taxon>Hypocreales</taxon>
        <taxon>Nectriaceae</taxon>
        <taxon>Fusarium</taxon>
    </lineage>
</organism>
<evidence type="ECO:0000313" key="8">
    <source>
        <dbReference type="EMBL" id="CAG1999692.1"/>
    </source>
</evidence>
<dbReference type="OMA" id="HAWAFGL"/>
<sequence>MEKPTVTSNNYGPPAEQSQHPEHAQESIPNDQQPPQYDNRDFSSPLAQPPLTNNHPTSPPPTHQQDGGFPPAQQQNYHSVPIQNLQSQSAPVVCPSCGVRAMTVTKAESGGMMHAVAAGVCFFTCLGCIPYCIESLKDVHHQCGNCNMPLASYHRSGRTEVRYFQK</sequence>
<dbReference type="EMBL" id="CAJPIJ010000163">
    <property type="protein sequence ID" value="CAG1999692.1"/>
    <property type="molecule type" value="Genomic_DNA"/>
</dbReference>
<dbReference type="OrthoDB" id="5599753at2759"/>
<dbReference type="InterPro" id="IPR037519">
    <property type="entry name" value="LITAF_fam"/>
</dbReference>
<feature type="domain" description="LITAF" evidence="7">
    <location>
        <begin position="74"/>
        <end position="155"/>
    </location>
</feature>
<evidence type="ECO:0000256" key="3">
    <source>
        <dbReference type="ARBA" id="ARBA00022723"/>
    </source>
</evidence>
<evidence type="ECO:0000256" key="2">
    <source>
        <dbReference type="ARBA" id="ARBA00005975"/>
    </source>
</evidence>